<organism evidence="1 2">
    <name type="scientific">Aquamicrobium segne</name>
    <dbReference type="NCBI Taxonomy" id="469547"/>
    <lineage>
        <taxon>Bacteria</taxon>
        <taxon>Pseudomonadati</taxon>
        <taxon>Pseudomonadota</taxon>
        <taxon>Alphaproteobacteria</taxon>
        <taxon>Hyphomicrobiales</taxon>
        <taxon>Phyllobacteriaceae</taxon>
        <taxon>Aquamicrobium</taxon>
    </lineage>
</organism>
<evidence type="ECO:0000313" key="1">
    <source>
        <dbReference type="EMBL" id="MFC5385137.1"/>
    </source>
</evidence>
<evidence type="ECO:0000313" key="2">
    <source>
        <dbReference type="Proteomes" id="UP001596016"/>
    </source>
</evidence>
<keyword evidence="2" id="KW-1185">Reference proteome</keyword>
<proteinExistence type="predicted"/>
<accession>A0ABW0GW71</accession>
<gene>
    <name evidence="1" type="ORF">ACFPLB_04055</name>
</gene>
<dbReference type="EMBL" id="JBHSLL010000012">
    <property type="protein sequence ID" value="MFC5385137.1"/>
    <property type="molecule type" value="Genomic_DNA"/>
</dbReference>
<dbReference type="RefSeq" id="WP_378228016.1">
    <property type="nucleotide sequence ID" value="NZ_JBHSLL010000012.1"/>
</dbReference>
<protein>
    <submittedName>
        <fullName evidence="1">Uncharacterized protein</fullName>
    </submittedName>
</protein>
<sequence length="266" mass="29624">MSEMPERIFAWMYTGGFNRGEWLGQKSDTADIEYVRADLYATLEAQLAEMVKIKPLEWSPVEEWKECSRERAPAFGGEYQIVMLDPGEGELPSLYFEIGLGAFMFRFEQDQDPMGLPGETYPKKFPSVNAAKAAAQADYERRILSAIAPHPRATNTVASHETANVSDKPEGQQPVAWLTNLGWIDSPRYTVSFEGDKTGCENFPVYTRPSEHAVTEAAGPFVTFANHAVEKTDGSWVWRTSSNERICDWFGPSDFGALKAAMEAGG</sequence>
<comment type="caution">
    <text evidence="1">The sequence shown here is derived from an EMBL/GenBank/DDBJ whole genome shotgun (WGS) entry which is preliminary data.</text>
</comment>
<dbReference type="Proteomes" id="UP001596016">
    <property type="component" value="Unassembled WGS sequence"/>
</dbReference>
<name>A0ABW0GW71_9HYPH</name>
<reference evidence="2" key="1">
    <citation type="journal article" date="2019" name="Int. J. Syst. Evol. Microbiol.">
        <title>The Global Catalogue of Microorganisms (GCM) 10K type strain sequencing project: providing services to taxonomists for standard genome sequencing and annotation.</title>
        <authorList>
            <consortium name="The Broad Institute Genomics Platform"/>
            <consortium name="The Broad Institute Genome Sequencing Center for Infectious Disease"/>
            <person name="Wu L."/>
            <person name="Ma J."/>
        </authorList>
    </citation>
    <scope>NUCLEOTIDE SEQUENCE [LARGE SCALE GENOMIC DNA]</scope>
    <source>
        <strain evidence="2">CGMCC 4.1415</strain>
    </source>
</reference>